<dbReference type="InterPro" id="IPR036388">
    <property type="entry name" value="WH-like_DNA-bd_sf"/>
</dbReference>
<dbReference type="PROSITE" id="PS52050">
    <property type="entry name" value="WYL"/>
    <property type="match status" value="1"/>
</dbReference>
<dbReference type="PANTHER" id="PTHR34580">
    <property type="match status" value="1"/>
</dbReference>
<evidence type="ECO:0000259" key="2">
    <source>
        <dbReference type="Pfam" id="PF13280"/>
    </source>
</evidence>
<organism evidence="3 4">
    <name type="scientific">Neogemmobacter tilapiae</name>
    <dbReference type="NCBI Taxonomy" id="875041"/>
    <lineage>
        <taxon>Bacteria</taxon>
        <taxon>Pseudomonadati</taxon>
        <taxon>Pseudomonadota</taxon>
        <taxon>Alphaproteobacteria</taxon>
        <taxon>Rhodobacterales</taxon>
        <taxon>Paracoccaceae</taxon>
        <taxon>Neogemmobacter</taxon>
    </lineage>
</organism>
<evidence type="ECO:0000313" key="3">
    <source>
        <dbReference type="EMBL" id="GHC55672.1"/>
    </source>
</evidence>
<dbReference type="Proteomes" id="UP000638981">
    <property type="component" value="Unassembled WGS sequence"/>
</dbReference>
<sequence length="234" mass="26797">MARPDRLMRLLDTIRRLPQPVTAARLAEEMEVSERTLYRDIETLRSGGALIDGAAGVGYTLTEDPALPPQMFSRIEVEALVLGLSEVRLAGDPELARAAELALAKITATLPERVQRQAIHAVNHVYRMERRPPAPAHMAILREAAWEERAVNLTYQDLDGERTERRIWPLGIVFLDRTMMCLAWCCLRQDFRRFHLGAMENVRLSEESFRPRRVPLLRDFIDKMRARTNDTPSV</sequence>
<dbReference type="Pfam" id="PF13280">
    <property type="entry name" value="WYL"/>
    <property type="match status" value="1"/>
</dbReference>
<dbReference type="InterPro" id="IPR051534">
    <property type="entry name" value="CBASS_pafABC_assoc_protein"/>
</dbReference>
<proteinExistence type="predicted"/>
<dbReference type="InterPro" id="IPR036390">
    <property type="entry name" value="WH_DNA-bd_sf"/>
</dbReference>
<gene>
    <name evidence="3" type="ORF">GCM10007315_18430</name>
</gene>
<dbReference type="Gene3D" id="1.10.10.10">
    <property type="entry name" value="Winged helix-like DNA-binding domain superfamily/Winged helix DNA-binding domain"/>
    <property type="match status" value="1"/>
</dbReference>
<reference evidence="3" key="1">
    <citation type="journal article" date="2014" name="Int. J. Syst. Evol. Microbiol.">
        <title>Complete genome sequence of Corynebacterium casei LMG S-19264T (=DSM 44701T), isolated from a smear-ripened cheese.</title>
        <authorList>
            <consortium name="US DOE Joint Genome Institute (JGI-PGF)"/>
            <person name="Walter F."/>
            <person name="Albersmeier A."/>
            <person name="Kalinowski J."/>
            <person name="Ruckert C."/>
        </authorList>
    </citation>
    <scope>NUCLEOTIDE SEQUENCE</scope>
    <source>
        <strain evidence="3">KCTC 23310</strain>
    </source>
</reference>
<dbReference type="PANTHER" id="PTHR34580:SF3">
    <property type="entry name" value="PROTEIN PAFB"/>
    <property type="match status" value="1"/>
</dbReference>
<dbReference type="InterPro" id="IPR026881">
    <property type="entry name" value="WYL_dom"/>
</dbReference>
<protein>
    <submittedName>
        <fullName evidence="3">Transcriptional regulator</fullName>
    </submittedName>
</protein>
<dbReference type="EMBL" id="BMYJ01000005">
    <property type="protein sequence ID" value="GHC55672.1"/>
    <property type="molecule type" value="Genomic_DNA"/>
</dbReference>
<dbReference type="AlphaFoldDB" id="A0A918TNI7"/>
<feature type="domain" description="Helix-turn-helix type 11" evidence="1">
    <location>
        <begin position="6"/>
        <end position="59"/>
    </location>
</feature>
<evidence type="ECO:0000259" key="1">
    <source>
        <dbReference type="Pfam" id="PF08279"/>
    </source>
</evidence>
<feature type="domain" description="WYL" evidence="2">
    <location>
        <begin position="137"/>
        <end position="203"/>
    </location>
</feature>
<dbReference type="RefSeq" id="WP_189411367.1">
    <property type="nucleotide sequence ID" value="NZ_BMYJ01000005.1"/>
</dbReference>
<evidence type="ECO:0000313" key="4">
    <source>
        <dbReference type="Proteomes" id="UP000638981"/>
    </source>
</evidence>
<dbReference type="SUPFAM" id="SSF46785">
    <property type="entry name" value="Winged helix' DNA-binding domain"/>
    <property type="match status" value="1"/>
</dbReference>
<dbReference type="InterPro" id="IPR013196">
    <property type="entry name" value="HTH_11"/>
</dbReference>
<accession>A0A918TNI7</accession>
<dbReference type="Pfam" id="PF08279">
    <property type="entry name" value="HTH_11"/>
    <property type="match status" value="1"/>
</dbReference>
<name>A0A918TNI7_9RHOB</name>
<reference evidence="3" key="2">
    <citation type="submission" date="2020-09" db="EMBL/GenBank/DDBJ databases">
        <authorList>
            <person name="Sun Q."/>
            <person name="Kim S."/>
        </authorList>
    </citation>
    <scope>NUCLEOTIDE SEQUENCE</scope>
    <source>
        <strain evidence="3">KCTC 23310</strain>
    </source>
</reference>
<comment type="caution">
    <text evidence="3">The sequence shown here is derived from an EMBL/GenBank/DDBJ whole genome shotgun (WGS) entry which is preliminary data.</text>
</comment>
<keyword evidence="4" id="KW-1185">Reference proteome</keyword>